<dbReference type="InterPro" id="IPR036388">
    <property type="entry name" value="WH-like_DNA-bd_sf"/>
</dbReference>
<name>A0A7W4VRH9_9ACTN</name>
<evidence type="ECO:0000313" key="1">
    <source>
        <dbReference type="EMBL" id="MBB3040435.1"/>
    </source>
</evidence>
<dbReference type="Proteomes" id="UP000589626">
    <property type="component" value="Unassembled WGS sequence"/>
</dbReference>
<dbReference type="Gene3D" id="1.10.10.10">
    <property type="entry name" value="Winged helix-like DNA-binding domain superfamily/Winged helix DNA-binding domain"/>
    <property type="match status" value="1"/>
</dbReference>
<accession>A0A7W4VRH9</accession>
<dbReference type="SUPFAM" id="SSF46785">
    <property type="entry name" value="Winged helix' DNA-binding domain"/>
    <property type="match status" value="1"/>
</dbReference>
<dbReference type="AlphaFoldDB" id="A0A7W4VRH9"/>
<comment type="caution">
    <text evidence="1">The sequence shown here is derived from an EMBL/GenBank/DDBJ whole genome shotgun (WGS) entry which is preliminary data.</text>
</comment>
<gene>
    <name evidence="1" type="ORF">FHU40_000236</name>
</gene>
<proteinExistence type="predicted"/>
<dbReference type="CDD" id="cd00090">
    <property type="entry name" value="HTH_ARSR"/>
    <property type="match status" value="1"/>
</dbReference>
<organism evidence="1 2">
    <name type="scientific">Nocardioides soli</name>
    <dbReference type="NCBI Taxonomy" id="1036020"/>
    <lineage>
        <taxon>Bacteria</taxon>
        <taxon>Bacillati</taxon>
        <taxon>Actinomycetota</taxon>
        <taxon>Actinomycetes</taxon>
        <taxon>Propionibacteriales</taxon>
        <taxon>Nocardioidaceae</taxon>
        <taxon>Nocardioides</taxon>
    </lineage>
</organism>
<evidence type="ECO:0000313" key="2">
    <source>
        <dbReference type="Proteomes" id="UP000589626"/>
    </source>
</evidence>
<keyword evidence="2" id="KW-1185">Reference proteome</keyword>
<sequence>MDLAAQAASVGALAEPIRLALYEYVVARGEPVGREEAATALDLAPHTANFHLDRLVEAGLLTAEYRRLGGRTGPGAGRPSKLYKRAEDPVAISLPDRKYDLVGHILASGIERASGASGPDVDTAIDTAAAEIGRAIGAEAAPGDVAAFTRVLADHGFEPRVDGDTVLLANCPFDTLARSHTELVCGINRSFVQGVADGIGCDVSACLAPEPGMCCVQGRIGPEVSRST</sequence>
<dbReference type="RefSeq" id="WP_183590468.1">
    <property type="nucleotide sequence ID" value="NZ_JACHWR010000001.1"/>
</dbReference>
<dbReference type="InterPro" id="IPR036390">
    <property type="entry name" value="WH_DNA-bd_sf"/>
</dbReference>
<dbReference type="EMBL" id="JACHWR010000001">
    <property type="protein sequence ID" value="MBB3040435.1"/>
    <property type="molecule type" value="Genomic_DNA"/>
</dbReference>
<protein>
    <submittedName>
        <fullName evidence="1">Putative ArsR family transcriptional regulator</fullName>
    </submittedName>
</protein>
<dbReference type="InterPro" id="IPR011991">
    <property type="entry name" value="ArsR-like_HTH"/>
</dbReference>
<dbReference type="Pfam" id="PF12840">
    <property type="entry name" value="HTH_20"/>
    <property type="match status" value="1"/>
</dbReference>
<reference evidence="1 2" key="1">
    <citation type="submission" date="2020-08" db="EMBL/GenBank/DDBJ databases">
        <title>Sequencing the genomes of 1000 actinobacteria strains.</title>
        <authorList>
            <person name="Klenk H.-P."/>
        </authorList>
    </citation>
    <scope>NUCLEOTIDE SEQUENCE [LARGE SCALE GENOMIC DNA]</scope>
    <source>
        <strain evidence="1 2">DSM 105498</strain>
    </source>
</reference>